<dbReference type="Proteomes" id="UP001518976">
    <property type="component" value="Unassembled WGS sequence"/>
</dbReference>
<reference evidence="3 4" key="1">
    <citation type="submission" date="2021-02" db="EMBL/GenBank/DDBJ databases">
        <title>Streptomyces spirodelae sp. nov., isolated from duckweed.</title>
        <authorList>
            <person name="Saimee Y."/>
            <person name="Duangmal K."/>
        </authorList>
    </citation>
    <scope>NUCLEOTIDE SEQUENCE [LARGE SCALE GENOMIC DNA]</scope>
    <source>
        <strain evidence="3 4">DW4-2</strain>
    </source>
</reference>
<accession>A0ABS3WUX2</accession>
<evidence type="ECO:0000313" key="4">
    <source>
        <dbReference type="Proteomes" id="UP001518976"/>
    </source>
</evidence>
<evidence type="ECO:0008006" key="5">
    <source>
        <dbReference type="Google" id="ProtNLM"/>
    </source>
</evidence>
<keyword evidence="2" id="KW-1133">Transmembrane helix</keyword>
<feature type="transmembrane region" description="Helical" evidence="2">
    <location>
        <begin position="69"/>
        <end position="89"/>
    </location>
</feature>
<protein>
    <recommendedName>
        <fullName evidence="5">Integral membrane protein</fullName>
    </recommendedName>
</protein>
<evidence type="ECO:0000256" key="1">
    <source>
        <dbReference type="SAM" id="MobiDB-lite"/>
    </source>
</evidence>
<keyword evidence="2" id="KW-0812">Transmembrane</keyword>
<proteinExistence type="predicted"/>
<feature type="transmembrane region" description="Helical" evidence="2">
    <location>
        <begin position="40"/>
        <end position="63"/>
    </location>
</feature>
<keyword evidence="2" id="KW-0472">Membrane</keyword>
<sequence>MQPMQPAPHMQPMPPAPPMQPGYPYQPGFPPQRRGSGAKAFLLGWLISGFGATAFALLLLASYEDLSKVGMRVLYVVFALGLALAVGGVAGKMGGPNPGAYVAPALLAMLAVFMGVCNGFVFVLLDAGGADAFEAMMEHQAGAPAEFWWKGLKGGIALLGLAIAGGGTFGMASLIGKRAR</sequence>
<dbReference type="RefSeq" id="WP_209265450.1">
    <property type="nucleotide sequence ID" value="NZ_JAFFZN010000011.1"/>
</dbReference>
<evidence type="ECO:0000256" key="2">
    <source>
        <dbReference type="SAM" id="Phobius"/>
    </source>
</evidence>
<feature type="compositionally biased region" description="Pro residues" evidence="1">
    <location>
        <begin position="1"/>
        <end position="21"/>
    </location>
</feature>
<name>A0ABS3WUX2_9ACTN</name>
<gene>
    <name evidence="3" type="ORF">JW592_14455</name>
</gene>
<dbReference type="EMBL" id="JAFFZN010000011">
    <property type="protein sequence ID" value="MBO8186652.1"/>
    <property type="molecule type" value="Genomic_DNA"/>
</dbReference>
<feature type="transmembrane region" description="Helical" evidence="2">
    <location>
        <begin position="101"/>
        <end position="125"/>
    </location>
</feature>
<keyword evidence="4" id="KW-1185">Reference proteome</keyword>
<feature type="transmembrane region" description="Helical" evidence="2">
    <location>
        <begin position="156"/>
        <end position="176"/>
    </location>
</feature>
<evidence type="ECO:0000313" key="3">
    <source>
        <dbReference type="EMBL" id="MBO8186652.1"/>
    </source>
</evidence>
<organism evidence="3 4">
    <name type="scientific">Streptomyces spirodelae</name>
    <dbReference type="NCBI Taxonomy" id="2812904"/>
    <lineage>
        <taxon>Bacteria</taxon>
        <taxon>Bacillati</taxon>
        <taxon>Actinomycetota</taxon>
        <taxon>Actinomycetes</taxon>
        <taxon>Kitasatosporales</taxon>
        <taxon>Streptomycetaceae</taxon>
        <taxon>Streptomyces</taxon>
    </lineage>
</organism>
<comment type="caution">
    <text evidence="3">The sequence shown here is derived from an EMBL/GenBank/DDBJ whole genome shotgun (WGS) entry which is preliminary data.</text>
</comment>
<feature type="region of interest" description="Disordered" evidence="1">
    <location>
        <begin position="1"/>
        <end position="28"/>
    </location>
</feature>